<keyword evidence="1" id="KW-1133">Transmembrane helix</keyword>
<dbReference type="Pfam" id="PF06197">
    <property type="entry name" value="DUF998"/>
    <property type="match status" value="1"/>
</dbReference>
<feature type="transmembrane region" description="Helical" evidence="1">
    <location>
        <begin position="49"/>
        <end position="66"/>
    </location>
</feature>
<dbReference type="RefSeq" id="WP_253757811.1">
    <property type="nucleotide sequence ID" value="NZ_JAMZDZ010000001.1"/>
</dbReference>
<dbReference type="EMBL" id="JBHSAY010000005">
    <property type="protein sequence ID" value="MFC4130483.1"/>
    <property type="molecule type" value="Genomic_DNA"/>
</dbReference>
<evidence type="ECO:0000313" key="2">
    <source>
        <dbReference type="EMBL" id="MFC4130483.1"/>
    </source>
</evidence>
<proteinExistence type="predicted"/>
<reference evidence="3" key="1">
    <citation type="journal article" date="2019" name="Int. J. Syst. Evol. Microbiol.">
        <title>The Global Catalogue of Microorganisms (GCM) 10K type strain sequencing project: providing services to taxonomists for standard genome sequencing and annotation.</title>
        <authorList>
            <consortium name="The Broad Institute Genomics Platform"/>
            <consortium name="The Broad Institute Genome Sequencing Center for Infectious Disease"/>
            <person name="Wu L."/>
            <person name="Ma J."/>
        </authorList>
    </citation>
    <scope>NUCLEOTIDE SEQUENCE [LARGE SCALE GENOMIC DNA]</scope>
    <source>
        <strain evidence="3">CGMCC 4.7289</strain>
    </source>
</reference>
<feature type="transmembrane region" description="Helical" evidence="1">
    <location>
        <begin position="140"/>
        <end position="161"/>
    </location>
</feature>
<feature type="transmembrane region" description="Helical" evidence="1">
    <location>
        <begin position="167"/>
        <end position="186"/>
    </location>
</feature>
<evidence type="ECO:0000313" key="3">
    <source>
        <dbReference type="Proteomes" id="UP001595816"/>
    </source>
</evidence>
<sequence length="190" mass="19783">MTPRTLLSLGALAGPIYVIAGLAQAVTRDGFDLTKHAWSLLSNGDLGWIQIANFLIAGVLTVLGAIGLRSVLIGIYGASLMGAGIFRADPAEGFPAGTATGVMSWHGTLHFVVGGIGFLCLIAACVVLGRRYLAAGRRGFAWFSWITGVVFLAGFAGIASGSHGPTTIGFVIAVVLAWTWLTSVFWTSRS</sequence>
<keyword evidence="3" id="KW-1185">Reference proteome</keyword>
<keyword evidence="1" id="KW-0472">Membrane</keyword>
<evidence type="ECO:0000256" key="1">
    <source>
        <dbReference type="SAM" id="Phobius"/>
    </source>
</evidence>
<name>A0ABV8LIM9_9ACTN</name>
<protein>
    <submittedName>
        <fullName evidence="2">DUF998 domain-containing protein</fullName>
    </submittedName>
</protein>
<accession>A0ABV8LIM9</accession>
<feature type="transmembrane region" description="Helical" evidence="1">
    <location>
        <begin position="71"/>
        <end position="88"/>
    </location>
</feature>
<keyword evidence="1" id="KW-0812">Transmembrane</keyword>
<comment type="caution">
    <text evidence="2">The sequence shown here is derived from an EMBL/GenBank/DDBJ whole genome shotgun (WGS) entry which is preliminary data.</text>
</comment>
<dbReference type="Proteomes" id="UP001595816">
    <property type="component" value="Unassembled WGS sequence"/>
</dbReference>
<organism evidence="2 3">
    <name type="scientific">Hamadaea flava</name>
    <dbReference type="NCBI Taxonomy" id="1742688"/>
    <lineage>
        <taxon>Bacteria</taxon>
        <taxon>Bacillati</taxon>
        <taxon>Actinomycetota</taxon>
        <taxon>Actinomycetes</taxon>
        <taxon>Micromonosporales</taxon>
        <taxon>Micromonosporaceae</taxon>
        <taxon>Hamadaea</taxon>
    </lineage>
</organism>
<gene>
    <name evidence="2" type="ORF">ACFOZ4_07695</name>
</gene>
<dbReference type="InterPro" id="IPR009339">
    <property type="entry name" value="DUF998"/>
</dbReference>
<feature type="transmembrane region" description="Helical" evidence="1">
    <location>
        <begin position="108"/>
        <end position="128"/>
    </location>
</feature>